<dbReference type="EMBL" id="MK356557">
    <property type="protein sequence ID" value="QBM91392.1"/>
    <property type="molecule type" value="Genomic_DNA"/>
</dbReference>
<feature type="region of interest" description="Disordered" evidence="1">
    <location>
        <begin position="43"/>
        <end position="74"/>
    </location>
</feature>
<reference evidence="2" key="1">
    <citation type="submission" date="2019-01" db="EMBL/GenBank/DDBJ databases">
        <title>Salmonella strain 1423 plasmid sequences.</title>
        <authorList>
            <person name="Chen K."/>
            <person name="Chen S."/>
        </authorList>
    </citation>
    <scope>NUCLEOTIDE SEQUENCE</scope>
    <source>
        <strain evidence="2">Sa1423</strain>
        <plasmid evidence="2">pSa1423-90k</plasmid>
    </source>
</reference>
<accession>A0A482EVG1</accession>
<keyword evidence="2" id="KW-0614">Plasmid</keyword>
<name>A0A482EVG1_SALSP</name>
<proteinExistence type="predicted"/>
<dbReference type="AlphaFoldDB" id="A0A482EVG1"/>
<feature type="compositionally biased region" description="Basic and acidic residues" evidence="1">
    <location>
        <begin position="44"/>
        <end position="57"/>
    </location>
</feature>
<organism evidence="2">
    <name type="scientific">Salmonella sp</name>
    <dbReference type="NCBI Taxonomy" id="599"/>
    <lineage>
        <taxon>Bacteria</taxon>
        <taxon>Pseudomonadati</taxon>
        <taxon>Pseudomonadota</taxon>
        <taxon>Gammaproteobacteria</taxon>
        <taxon>Enterobacterales</taxon>
        <taxon>Enterobacteriaceae</taxon>
        <taxon>Salmonella</taxon>
    </lineage>
</organism>
<protein>
    <submittedName>
        <fullName evidence="2">Uncharacterized protein</fullName>
    </submittedName>
</protein>
<geneLocation type="plasmid" evidence="2">
    <name>pSa1423-90k</name>
</geneLocation>
<evidence type="ECO:0000256" key="1">
    <source>
        <dbReference type="SAM" id="MobiDB-lite"/>
    </source>
</evidence>
<evidence type="ECO:0000313" key="2">
    <source>
        <dbReference type="EMBL" id="QBM91392.1"/>
    </source>
</evidence>
<gene>
    <name evidence="2" type="ORF">NNIBIDOC_00061</name>
</gene>
<sequence length="88" mass="10467">MESNHRRFAQWDGFQDRLSTIALLRPLWWPVLNLRHTVAATIRTTDDHRSRKEDLRPHFPHPRKPSHQPANPPTLRTLVVTLQRNIYS</sequence>